<dbReference type="PANTHER" id="PTHR33677">
    <property type="entry name" value="TRANSCRIPTIONAL REPRESSOR FRMR-RELATED"/>
    <property type="match status" value="1"/>
</dbReference>
<organism evidence="1 2">
    <name type="scientific">Crassaminicella indica</name>
    <dbReference type="NCBI Taxonomy" id="2855394"/>
    <lineage>
        <taxon>Bacteria</taxon>
        <taxon>Bacillati</taxon>
        <taxon>Bacillota</taxon>
        <taxon>Clostridia</taxon>
        <taxon>Eubacteriales</taxon>
        <taxon>Clostridiaceae</taxon>
        <taxon>Crassaminicella</taxon>
    </lineage>
</organism>
<dbReference type="RefSeq" id="WP_218283512.1">
    <property type="nucleotide sequence ID" value="NZ_CP078093.1"/>
</dbReference>
<dbReference type="Proteomes" id="UP000886818">
    <property type="component" value="Chromosome"/>
</dbReference>
<gene>
    <name evidence="1" type="ORF">KVH43_03595</name>
</gene>
<dbReference type="PANTHER" id="PTHR33677:SF3">
    <property type="entry name" value="COPPER-SENSING TRANSCRIPTIONAL REPRESSOR RICR"/>
    <property type="match status" value="1"/>
</dbReference>
<name>A0ABX8REK1_9CLOT</name>
<dbReference type="Pfam" id="PF02583">
    <property type="entry name" value="Trns_repr_metal"/>
    <property type="match status" value="1"/>
</dbReference>
<keyword evidence="2" id="KW-1185">Reference proteome</keyword>
<dbReference type="CDD" id="cd10152">
    <property type="entry name" value="SaCsoR-like_DUF156"/>
    <property type="match status" value="1"/>
</dbReference>
<dbReference type="EMBL" id="CP078093">
    <property type="protein sequence ID" value="QXM06819.1"/>
    <property type="molecule type" value="Genomic_DNA"/>
</dbReference>
<accession>A0ABX8REK1</accession>
<proteinExistence type="predicted"/>
<evidence type="ECO:0000313" key="2">
    <source>
        <dbReference type="Proteomes" id="UP000886818"/>
    </source>
</evidence>
<protein>
    <submittedName>
        <fullName evidence="1">Metal-sensitive transcriptional regulator</fullName>
    </submittedName>
</protein>
<reference evidence="1" key="1">
    <citation type="submission" date="2021-07" db="EMBL/GenBank/DDBJ databases">
        <title>Complete genome sequence of Crassaminicella sp. 143-21, isolated from a deep-sea hydrothermal vent.</title>
        <authorList>
            <person name="Li X."/>
        </authorList>
    </citation>
    <scope>NUCLEOTIDE SEQUENCE</scope>
    <source>
        <strain evidence="1">143-21</strain>
    </source>
</reference>
<sequence length="110" mass="12550">MGKIERNPVDKHCEKKLNERHVDRPEKVNGALIKRLNRIEGQVRGIKGMIERNVYCDDILIQIAAVQSAMKGVAKLLLESHMHTCIVSKIKSGDEDVVDEFLKTIDRMIK</sequence>
<evidence type="ECO:0000313" key="1">
    <source>
        <dbReference type="EMBL" id="QXM06819.1"/>
    </source>
</evidence>
<dbReference type="InterPro" id="IPR003735">
    <property type="entry name" value="Metal_Tscrpt_repr"/>
</dbReference>